<accession>A0A319EJ27</accession>
<organism evidence="2 3">
    <name type="scientific">Aspergillus sclerotiicarbonarius (strain CBS 121057 / IBT 28362)</name>
    <dbReference type="NCBI Taxonomy" id="1448318"/>
    <lineage>
        <taxon>Eukaryota</taxon>
        <taxon>Fungi</taxon>
        <taxon>Dikarya</taxon>
        <taxon>Ascomycota</taxon>
        <taxon>Pezizomycotina</taxon>
        <taxon>Eurotiomycetes</taxon>
        <taxon>Eurotiomycetidae</taxon>
        <taxon>Eurotiales</taxon>
        <taxon>Aspergillaceae</taxon>
        <taxon>Aspergillus</taxon>
        <taxon>Aspergillus subgen. Circumdati</taxon>
    </lineage>
</organism>
<evidence type="ECO:0000256" key="1">
    <source>
        <dbReference type="SAM" id="MobiDB-lite"/>
    </source>
</evidence>
<dbReference type="Proteomes" id="UP000248423">
    <property type="component" value="Unassembled WGS sequence"/>
</dbReference>
<dbReference type="VEuPathDB" id="FungiDB:BO78DRAFT_218064"/>
<feature type="compositionally biased region" description="Basic and acidic residues" evidence="1">
    <location>
        <begin position="74"/>
        <end position="91"/>
    </location>
</feature>
<evidence type="ECO:0000313" key="2">
    <source>
        <dbReference type="EMBL" id="PYI10327.1"/>
    </source>
</evidence>
<reference evidence="2 3" key="1">
    <citation type="submission" date="2018-02" db="EMBL/GenBank/DDBJ databases">
        <title>The genomes of Aspergillus section Nigri reveals drivers in fungal speciation.</title>
        <authorList>
            <consortium name="DOE Joint Genome Institute"/>
            <person name="Vesth T.C."/>
            <person name="Nybo J."/>
            <person name="Theobald S."/>
            <person name="Brandl J."/>
            <person name="Frisvad J.C."/>
            <person name="Nielsen K.F."/>
            <person name="Lyhne E.K."/>
            <person name="Kogle M.E."/>
            <person name="Kuo A."/>
            <person name="Riley R."/>
            <person name="Clum A."/>
            <person name="Nolan M."/>
            <person name="Lipzen A."/>
            <person name="Salamov A."/>
            <person name="Henrissat B."/>
            <person name="Wiebenga A."/>
            <person name="De vries R.P."/>
            <person name="Grigoriev I.V."/>
            <person name="Mortensen U.H."/>
            <person name="Andersen M.R."/>
            <person name="Baker S.E."/>
        </authorList>
    </citation>
    <scope>NUCLEOTIDE SEQUENCE [LARGE SCALE GENOMIC DNA]</scope>
    <source>
        <strain evidence="2 3">CBS 121057</strain>
    </source>
</reference>
<feature type="region of interest" description="Disordered" evidence="1">
    <location>
        <begin position="71"/>
        <end position="100"/>
    </location>
</feature>
<gene>
    <name evidence="2" type="ORF">BO78DRAFT_218064</name>
</gene>
<keyword evidence="3" id="KW-1185">Reference proteome</keyword>
<evidence type="ECO:0000313" key="3">
    <source>
        <dbReference type="Proteomes" id="UP000248423"/>
    </source>
</evidence>
<protein>
    <submittedName>
        <fullName evidence="2">Uncharacterized protein</fullName>
    </submittedName>
</protein>
<dbReference type="EMBL" id="KZ826322">
    <property type="protein sequence ID" value="PYI10327.1"/>
    <property type="molecule type" value="Genomic_DNA"/>
</dbReference>
<dbReference type="AlphaFoldDB" id="A0A319EJ27"/>
<proteinExistence type="predicted"/>
<dbReference type="OrthoDB" id="10625349at2759"/>
<name>A0A319EJ27_ASPSB</name>
<sequence length="121" mass="13195">MTCTGLRSVRRRVMAQADRHNSPGTSLSRGSNQRLARYAPCIIAVVVHVDGHCQYPEAGRGMSGRQVEAGIANRRQEAGSRRQEAGGRRQEAGSTGKVGCWLGKKEERQNRFGPTGITCRS</sequence>